<comment type="caution">
    <text evidence="10">Lacks conserved residue(s) required for the propagation of feature annotation.</text>
</comment>
<dbReference type="PANTHER" id="PTHR13117:SF5">
    <property type="entry name" value="PROTEIN RFT1 HOMOLOG"/>
    <property type="match status" value="1"/>
</dbReference>
<dbReference type="GO" id="GO:0006488">
    <property type="term" value="P:dolichol-linked oligosaccharide biosynthetic process"/>
    <property type="evidence" value="ECO:0007669"/>
    <property type="project" value="InterPro"/>
</dbReference>
<dbReference type="InterPro" id="IPR007594">
    <property type="entry name" value="RFT1"/>
</dbReference>
<dbReference type="PANTHER" id="PTHR13117">
    <property type="entry name" value="ENDOPLASMIC RETICULUM MULTISPAN TRANSMEMBRANE PROTEIN-RELATED"/>
    <property type="match status" value="1"/>
</dbReference>
<proteinExistence type="inferred from homology"/>
<feature type="transmembrane region" description="Helical" evidence="10">
    <location>
        <begin position="371"/>
        <end position="391"/>
    </location>
</feature>
<comment type="function">
    <text evidence="9 10">Intramembrane glycolipid transporter that operates in the biosynthetic pathway of dolichol-linked oligosaccharides, the glycan precursors employed in protein asparagine (N)-glycosylation. The sequential addition of sugars to dolichol pyrophosphate produces dolichol-linked oligosaccharides containing fourteen sugars, including two GlcNAcs, nine mannoses and three glucoses. Once assembled, the oligosaccharide is transferred from the lipid to nascent proteins by oligosaccharyltransferases. The assembly of dolichol-linked oligosaccharides begins on the cytosolic side of the endoplasmic reticulum membrane and finishes in its lumen. RFT1 could mediate the translocation of the cytosolically oriented intermediate DolPP-GlcNAc2Man5, produced by ALG11, into the ER lumen where dolichol-linked oligosaccharides assembly continues. However, the intramembrane lipid transporter activity could not be confirmed in vitro.</text>
</comment>
<evidence type="ECO:0000256" key="7">
    <source>
        <dbReference type="ARBA" id="ARBA00023136"/>
    </source>
</evidence>
<evidence type="ECO:0000256" key="10">
    <source>
        <dbReference type="RuleBase" id="RU365067"/>
    </source>
</evidence>
<keyword evidence="4 10" id="KW-0812">Transmembrane</keyword>
<evidence type="ECO:0000256" key="4">
    <source>
        <dbReference type="ARBA" id="ARBA00022692"/>
    </source>
</evidence>
<keyword evidence="6 10" id="KW-1133">Transmembrane helix</keyword>
<comment type="pathway">
    <text evidence="2">Protein modification; protein glycosylation.</text>
</comment>
<feature type="transmembrane region" description="Helical" evidence="10">
    <location>
        <begin position="443"/>
        <end position="464"/>
    </location>
</feature>
<keyword evidence="7 10" id="KW-0472">Membrane</keyword>
<dbReference type="AlphaFoldDB" id="A0A3N4L530"/>
<evidence type="ECO:0000256" key="1">
    <source>
        <dbReference type="ARBA" id="ARBA00004477"/>
    </source>
</evidence>
<evidence type="ECO:0000256" key="3">
    <source>
        <dbReference type="ARBA" id="ARBA00010288"/>
    </source>
</evidence>
<dbReference type="GO" id="GO:0005789">
    <property type="term" value="C:endoplasmic reticulum membrane"/>
    <property type="evidence" value="ECO:0007669"/>
    <property type="project" value="UniProtKB-SubCell"/>
</dbReference>
<comment type="subcellular location">
    <subcellularLocation>
        <location evidence="1 10">Endoplasmic reticulum membrane</location>
        <topology evidence="1 10">Multi-pass membrane protein</topology>
    </subcellularLocation>
</comment>
<gene>
    <name evidence="11" type="ORF">P167DRAFT_516670</name>
</gene>
<feature type="transmembrane region" description="Helical" evidence="10">
    <location>
        <begin position="540"/>
        <end position="562"/>
    </location>
</feature>
<protein>
    <recommendedName>
        <fullName evidence="8 10">Man(5)GlcNAc(2)-PP-dolichol translocation protein RFT1</fullName>
    </recommendedName>
</protein>
<feature type="transmembrane region" description="Helical" evidence="10">
    <location>
        <begin position="470"/>
        <end position="493"/>
    </location>
</feature>
<keyword evidence="10" id="KW-0813">Transport</keyword>
<evidence type="ECO:0000256" key="5">
    <source>
        <dbReference type="ARBA" id="ARBA00022824"/>
    </source>
</evidence>
<evidence type="ECO:0000256" key="2">
    <source>
        <dbReference type="ARBA" id="ARBA00004922"/>
    </source>
</evidence>
<dbReference type="Proteomes" id="UP000277580">
    <property type="component" value="Unassembled WGS sequence"/>
</dbReference>
<dbReference type="EMBL" id="ML119108">
    <property type="protein sequence ID" value="RPB16579.1"/>
    <property type="molecule type" value="Genomic_DNA"/>
</dbReference>
<dbReference type="OrthoDB" id="9979195at2759"/>
<organism evidence="11 12">
    <name type="scientific">Morchella conica CCBAS932</name>
    <dbReference type="NCBI Taxonomy" id="1392247"/>
    <lineage>
        <taxon>Eukaryota</taxon>
        <taxon>Fungi</taxon>
        <taxon>Dikarya</taxon>
        <taxon>Ascomycota</taxon>
        <taxon>Pezizomycotina</taxon>
        <taxon>Pezizomycetes</taxon>
        <taxon>Pezizales</taxon>
        <taxon>Morchellaceae</taxon>
        <taxon>Morchella</taxon>
    </lineage>
</organism>
<dbReference type="Pfam" id="PF04506">
    <property type="entry name" value="Rft-1"/>
    <property type="match status" value="1"/>
</dbReference>
<reference evidence="11 12" key="1">
    <citation type="journal article" date="2018" name="Nat. Ecol. Evol.">
        <title>Pezizomycetes genomes reveal the molecular basis of ectomycorrhizal truffle lifestyle.</title>
        <authorList>
            <person name="Murat C."/>
            <person name="Payen T."/>
            <person name="Noel B."/>
            <person name="Kuo A."/>
            <person name="Morin E."/>
            <person name="Chen J."/>
            <person name="Kohler A."/>
            <person name="Krizsan K."/>
            <person name="Balestrini R."/>
            <person name="Da Silva C."/>
            <person name="Montanini B."/>
            <person name="Hainaut M."/>
            <person name="Levati E."/>
            <person name="Barry K.W."/>
            <person name="Belfiori B."/>
            <person name="Cichocki N."/>
            <person name="Clum A."/>
            <person name="Dockter R.B."/>
            <person name="Fauchery L."/>
            <person name="Guy J."/>
            <person name="Iotti M."/>
            <person name="Le Tacon F."/>
            <person name="Lindquist E.A."/>
            <person name="Lipzen A."/>
            <person name="Malagnac F."/>
            <person name="Mello A."/>
            <person name="Molinier V."/>
            <person name="Miyauchi S."/>
            <person name="Poulain J."/>
            <person name="Riccioni C."/>
            <person name="Rubini A."/>
            <person name="Sitrit Y."/>
            <person name="Splivallo R."/>
            <person name="Traeger S."/>
            <person name="Wang M."/>
            <person name="Zifcakova L."/>
            <person name="Wipf D."/>
            <person name="Zambonelli A."/>
            <person name="Paolocci F."/>
            <person name="Nowrousian M."/>
            <person name="Ottonello S."/>
            <person name="Baldrian P."/>
            <person name="Spatafora J.W."/>
            <person name="Henrissat B."/>
            <person name="Nagy L.G."/>
            <person name="Aury J.M."/>
            <person name="Wincker P."/>
            <person name="Grigoriev I.V."/>
            <person name="Bonfante P."/>
            <person name="Martin F.M."/>
        </authorList>
    </citation>
    <scope>NUCLEOTIDE SEQUENCE [LARGE SCALE GENOMIC DNA]</scope>
    <source>
        <strain evidence="11 12">CCBAS932</strain>
    </source>
</reference>
<accession>A0A3N4L530</accession>
<name>A0A3N4L530_9PEZI</name>
<dbReference type="STRING" id="1392247.A0A3N4L530"/>
<evidence type="ECO:0000256" key="6">
    <source>
        <dbReference type="ARBA" id="ARBA00022989"/>
    </source>
</evidence>
<evidence type="ECO:0000256" key="8">
    <source>
        <dbReference type="ARBA" id="ARBA00044793"/>
    </source>
</evidence>
<feature type="transmembrane region" description="Helical" evidence="10">
    <location>
        <begin position="411"/>
        <end position="431"/>
    </location>
</feature>
<evidence type="ECO:0000256" key="9">
    <source>
        <dbReference type="ARBA" id="ARBA00045912"/>
    </source>
</evidence>
<dbReference type="FunCoup" id="A0A3N4L530">
    <property type="interactions" value="706"/>
</dbReference>
<evidence type="ECO:0000313" key="11">
    <source>
        <dbReference type="EMBL" id="RPB16579.1"/>
    </source>
</evidence>
<dbReference type="InParanoid" id="A0A3N4L530"/>
<sequence>MAAEDPALSKPQAEASRKSLLSASAEGAKFLILLQLSSRLLTFVVNQVLLRFLSPELLGISVQLELLMISVLYFSRESLRTALQRHGAETTSEKKSGKDTKVGGLLEEGSPAAQSQTLVNLSLLTIPMGIMFAGALALFYSRGSASTETAQQPFFSESIAIYVLATLVELLSEPCFALAQQKLLYKLRAGAESSAAFTRCLLTCGLTVYAARVAKVEGGLGPLPFALGQLGYAVVLLGAYWHRVLQLSATEGFSMGLKRIESSPDVNYHLSLFHAPLSRLATSMWLQSALKHILTHFDTVLLSALSSAHSQGTYALASNYGSLIARMLFQPIEEASRNLFAKLLSTSSPDGKPSAESVTSGANILAIIMKLYSLLSLFFFSLGPPFAPLALKLIAGSRWSDGDAGGVLASYCYYIPLLAINGVTEAFVQSVATETELAKQSGWMFGFSFMFAGIGWLFLSALGWGAKGLVAANAANMSLRIVWSLVFIGGYFGRNEGEKRGEKWSLARVLPSGVLVAASVGIGAVSRGVVASEGGLIKEIGMGGALGVCLAAVCFVTERAFFDKCIKMFKSTRAK</sequence>
<keyword evidence="5 10" id="KW-0256">Endoplasmic reticulum</keyword>
<dbReference type="GO" id="GO:0034203">
    <property type="term" value="P:glycolipid translocation"/>
    <property type="evidence" value="ECO:0007669"/>
    <property type="project" value="TreeGrafter"/>
</dbReference>
<keyword evidence="12" id="KW-1185">Reference proteome</keyword>
<evidence type="ECO:0000313" key="12">
    <source>
        <dbReference type="Proteomes" id="UP000277580"/>
    </source>
</evidence>
<comment type="similarity">
    <text evidence="3 10">Belongs to the RFT1 family.</text>
</comment>
<feature type="transmembrane region" description="Helical" evidence="10">
    <location>
        <begin position="118"/>
        <end position="139"/>
    </location>
</feature>
<feature type="transmembrane region" description="Helical" evidence="10">
    <location>
        <begin position="505"/>
        <end position="525"/>
    </location>
</feature>
<feature type="transmembrane region" description="Helical" evidence="10">
    <location>
        <begin position="223"/>
        <end position="241"/>
    </location>
</feature>